<dbReference type="PANTHER" id="PTHR13789">
    <property type="entry name" value="MONOOXYGENASE"/>
    <property type="match status" value="1"/>
</dbReference>
<dbReference type="InterPro" id="IPR002938">
    <property type="entry name" value="FAD-bd"/>
</dbReference>
<reference evidence="4 5" key="1">
    <citation type="submission" date="2018-12" db="EMBL/GenBank/DDBJ databases">
        <title>Glycomyces sp. YIM 121974 draft genome.</title>
        <authorList>
            <person name="Li Q."/>
        </authorList>
    </citation>
    <scope>NUCLEOTIDE SEQUENCE [LARGE SCALE GENOMIC DNA]</scope>
    <source>
        <strain evidence="4 5">YIM 121974</strain>
    </source>
</reference>
<sequence length="411" mass="43684">MRIAIAGGGIGGLTAALALHAAGHRDVHVLEAAAELRPLGVGLNILPSAVRELHALGVADAVEGHAVTTAELAFYTRRGDLVWSEPRGRFAGHRYPQYSLHRGLLQQDLADAVAARLGHGAIQTGRPVLGYTAADGRVTVHTGSGDFEADLLVGADGLHSAVRAAMHPGEGGPDANGMWMWRGTTRAAPFLTGASMAVLGDDRAKFVMYPIRPADETGNALINWVTGRPADGPSPALSLADRKREVLAQFGDWKVPWTDLPALVAGAAQIHEYPMVDRAPLPTWTDGPVTLLGDAAHPMYPVGSNGATQAIIDGRALAWHLHKGPDVATALRRYEHERLPATRGVQAANRRMGPERVIDLAWQRAPQGFDRIEDVFTPAELQQISDDYASTAGFTVEELAAESPYGTGGPR</sequence>
<gene>
    <name evidence="4" type="ORF">EIW28_08140</name>
</gene>
<proteinExistence type="predicted"/>
<dbReference type="Gene3D" id="3.30.9.30">
    <property type="match status" value="1"/>
</dbReference>
<evidence type="ECO:0000259" key="3">
    <source>
        <dbReference type="Pfam" id="PF01494"/>
    </source>
</evidence>
<dbReference type="InterPro" id="IPR050493">
    <property type="entry name" value="FAD-dep_Monooxygenase_BioMet"/>
</dbReference>
<feature type="domain" description="FAD-binding" evidence="3">
    <location>
        <begin position="3"/>
        <end position="345"/>
    </location>
</feature>
<dbReference type="EMBL" id="RSEB01000002">
    <property type="protein sequence ID" value="RRS00520.1"/>
    <property type="molecule type" value="Genomic_DNA"/>
</dbReference>
<evidence type="ECO:0000256" key="2">
    <source>
        <dbReference type="ARBA" id="ARBA00023033"/>
    </source>
</evidence>
<evidence type="ECO:0000313" key="5">
    <source>
        <dbReference type="Proteomes" id="UP000277256"/>
    </source>
</evidence>
<keyword evidence="5" id="KW-1185">Reference proteome</keyword>
<dbReference type="NCBIfam" id="NF005720">
    <property type="entry name" value="PRK07538.1"/>
    <property type="match status" value="1"/>
</dbReference>
<organism evidence="4 5">
    <name type="scientific">Glycomyces terrestris</name>
    <dbReference type="NCBI Taxonomy" id="2493553"/>
    <lineage>
        <taxon>Bacteria</taxon>
        <taxon>Bacillati</taxon>
        <taxon>Actinomycetota</taxon>
        <taxon>Actinomycetes</taxon>
        <taxon>Glycomycetales</taxon>
        <taxon>Glycomycetaceae</taxon>
        <taxon>Glycomyces</taxon>
    </lineage>
</organism>
<name>A0A426V0Y8_9ACTN</name>
<dbReference type="InterPro" id="IPR036188">
    <property type="entry name" value="FAD/NAD-bd_sf"/>
</dbReference>
<dbReference type="SUPFAM" id="SSF51905">
    <property type="entry name" value="FAD/NAD(P)-binding domain"/>
    <property type="match status" value="1"/>
</dbReference>
<dbReference type="Gene3D" id="3.50.50.60">
    <property type="entry name" value="FAD/NAD(P)-binding domain"/>
    <property type="match status" value="1"/>
</dbReference>
<dbReference type="SUPFAM" id="SSF54373">
    <property type="entry name" value="FAD-linked reductases, C-terminal domain"/>
    <property type="match status" value="1"/>
</dbReference>
<dbReference type="RefSeq" id="WP_125247199.1">
    <property type="nucleotide sequence ID" value="NZ_RSEB01000002.1"/>
</dbReference>
<comment type="caution">
    <text evidence="4">The sequence shown here is derived from an EMBL/GenBank/DDBJ whole genome shotgun (WGS) entry which is preliminary data.</text>
</comment>
<keyword evidence="1" id="KW-0560">Oxidoreductase</keyword>
<dbReference type="GO" id="GO:0004497">
    <property type="term" value="F:monooxygenase activity"/>
    <property type="evidence" value="ECO:0007669"/>
    <property type="project" value="UniProtKB-KW"/>
</dbReference>
<dbReference type="PRINTS" id="PR00420">
    <property type="entry name" value="RNGMNOXGNASE"/>
</dbReference>
<keyword evidence="2" id="KW-0503">Monooxygenase</keyword>
<evidence type="ECO:0000313" key="4">
    <source>
        <dbReference type="EMBL" id="RRS00520.1"/>
    </source>
</evidence>
<accession>A0A426V0Y8</accession>
<dbReference type="Proteomes" id="UP000277256">
    <property type="component" value="Unassembled WGS sequence"/>
</dbReference>
<evidence type="ECO:0000256" key="1">
    <source>
        <dbReference type="ARBA" id="ARBA00023002"/>
    </source>
</evidence>
<dbReference type="PANTHER" id="PTHR13789:SF268">
    <property type="entry name" value="5-METHYLPHENAZINE-1-CARBOXYLATE 1-MONOOXYGENASE"/>
    <property type="match status" value="1"/>
</dbReference>
<dbReference type="OrthoDB" id="9782160at2"/>
<protein>
    <submittedName>
        <fullName evidence="4">Flavin-dependent oxidoreductase</fullName>
    </submittedName>
</protein>
<dbReference type="Pfam" id="PF01494">
    <property type="entry name" value="FAD_binding_3"/>
    <property type="match status" value="1"/>
</dbReference>
<dbReference type="GO" id="GO:0071949">
    <property type="term" value="F:FAD binding"/>
    <property type="evidence" value="ECO:0007669"/>
    <property type="project" value="InterPro"/>
</dbReference>
<dbReference type="AlphaFoldDB" id="A0A426V0Y8"/>